<accession>A0ACC2Q587</accession>
<proteinExistence type="predicted"/>
<keyword evidence="2" id="KW-1185">Reference proteome</keyword>
<gene>
    <name evidence="1" type="ORF">PYW08_010839</name>
</gene>
<dbReference type="Proteomes" id="UP001231649">
    <property type="component" value="Chromosome 28"/>
</dbReference>
<comment type="caution">
    <text evidence="1">The sequence shown here is derived from an EMBL/GenBank/DDBJ whole genome shotgun (WGS) entry which is preliminary data.</text>
</comment>
<reference evidence="1" key="1">
    <citation type="submission" date="2023-03" db="EMBL/GenBank/DDBJ databases">
        <title>Chromosome-level genomes of two armyworms, Mythimna separata and Mythimna loreyi, provide insights into the biosynthesis and reception of sex pheromones.</title>
        <authorList>
            <person name="Zhao H."/>
        </authorList>
    </citation>
    <scope>NUCLEOTIDE SEQUENCE</scope>
    <source>
        <strain evidence="1">BeijingLab</strain>
    </source>
</reference>
<dbReference type="EMBL" id="CM056804">
    <property type="protein sequence ID" value="KAJ8706213.1"/>
    <property type="molecule type" value="Genomic_DNA"/>
</dbReference>
<organism evidence="1 2">
    <name type="scientific">Mythimna loreyi</name>
    <dbReference type="NCBI Taxonomy" id="667449"/>
    <lineage>
        <taxon>Eukaryota</taxon>
        <taxon>Metazoa</taxon>
        <taxon>Ecdysozoa</taxon>
        <taxon>Arthropoda</taxon>
        <taxon>Hexapoda</taxon>
        <taxon>Insecta</taxon>
        <taxon>Pterygota</taxon>
        <taxon>Neoptera</taxon>
        <taxon>Endopterygota</taxon>
        <taxon>Lepidoptera</taxon>
        <taxon>Glossata</taxon>
        <taxon>Ditrysia</taxon>
        <taxon>Noctuoidea</taxon>
        <taxon>Noctuidae</taxon>
        <taxon>Noctuinae</taxon>
        <taxon>Hadenini</taxon>
        <taxon>Mythimna</taxon>
    </lineage>
</organism>
<sequence>MSTGQRRLMTPSRELRSDTRSRSRLRSRSPEPDIELRRERLRMLEDEVRWERDRVRAAENLHRSSRRSDEPRASSRRCSATMESTLRRDIDPRAEQREDLHRASQRSDEPRARSRRRSVSTASARRRDVEVRGEQRDRACDAEDLHRASRRSDDLRASSRLRSAPTASTRCRDAVPGAERRVEHGPRQHDRAERTKRSRSHSFSKSDIFNIIRDLRDGFASSPVNQGAPQPIQKISHENILPKFDPSSKTQRMDTWLKKVNECALVYGWDERTTTHFAMQKLQGLAKTWYESLHTILFTWQEWQEKLLSAFPCEQNYGQTLETMIRRKSSHDESIEVYYYEKLSLVNQCDIVGTRAVECIIHGITDKTLKSGALALRCTHPDQLLQYLLSNREYNSQSGSDRFHNRRSDFDDRVPRTASSTGGQSSLLIRCFNCREKGHSFLHCPKPLTKCTRCDKIGHTAEKCHIISKTNASGVVQKAAD</sequence>
<protein>
    <submittedName>
        <fullName evidence="1">Uncharacterized protein</fullName>
    </submittedName>
</protein>
<evidence type="ECO:0000313" key="2">
    <source>
        <dbReference type="Proteomes" id="UP001231649"/>
    </source>
</evidence>
<name>A0ACC2Q587_9NEOP</name>
<evidence type="ECO:0000313" key="1">
    <source>
        <dbReference type="EMBL" id="KAJ8706213.1"/>
    </source>
</evidence>